<dbReference type="Proteomes" id="UP000267448">
    <property type="component" value="Unassembled WGS sequence"/>
</dbReference>
<gene>
    <name evidence="1" type="ORF">EKG38_20225</name>
</gene>
<dbReference type="InterPro" id="IPR036280">
    <property type="entry name" value="Multihaem_cyt_sf"/>
</dbReference>
<dbReference type="EMBL" id="RXNU01000014">
    <property type="protein sequence ID" value="RTR37259.1"/>
    <property type="molecule type" value="Genomic_DNA"/>
</dbReference>
<dbReference type="OrthoDB" id="9814800at2"/>
<accession>A0A3S0KSA1</accession>
<proteinExistence type="predicted"/>
<dbReference type="SUPFAM" id="SSF48695">
    <property type="entry name" value="Multiheme cytochromes"/>
    <property type="match status" value="1"/>
</dbReference>
<dbReference type="Gene3D" id="3.90.10.10">
    <property type="entry name" value="Cytochrome C3"/>
    <property type="match status" value="1"/>
</dbReference>
<sequence length="174" mass="19924">MKCSSCHNPHSQGMKLEGDAQCISCHADKSAAEHKMNIHQLVGAACTDCHMPWSKRSRDRSRRYDVRSHHFEVISPTESLGQYDYLYPFTQDGADPEHKMTKSWAAVQKIGICYDSWKYPPNTKECTDFDVMPNACSSCHDKEFPVPGKFDDIERNKLIEGESRFQRFIDATSK</sequence>
<reference evidence="1 2" key="1">
    <citation type="submission" date="2018-12" db="EMBL/GenBank/DDBJ databases">
        <authorList>
            <person name="Yu L."/>
        </authorList>
    </citation>
    <scope>NUCLEOTIDE SEQUENCE [LARGE SCALE GENOMIC DNA]</scope>
    <source>
        <strain evidence="1 2">HAW-EB2</strain>
    </source>
</reference>
<evidence type="ECO:0000313" key="1">
    <source>
        <dbReference type="EMBL" id="RTR37259.1"/>
    </source>
</evidence>
<keyword evidence="2" id="KW-1185">Reference proteome</keyword>
<dbReference type="AlphaFoldDB" id="A0A3S0KSA1"/>
<comment type="caution">
    <text evidence="1">The sequence shown here is derived from an EMBL/GenBank/DDBJ whole genome shotgun (WGS) entry which is preliminary data.</text>
</comment>
<protein>
    <submittedName>
        <fullName evidence="1">Uncharacterized protein</fullName>
    </submittedName>
</protein>
<name>A0A3S0KSA1_9GAMM</name>
<evidence type="ECO:0000313" key="2">
    <source>
        <dbReference type="Proteomes" id="UP000267448"/>
    </source>
</evidence>
<dbReference type="RefSeq" id="WP_126522472.1">
    <property type="nucleotide sequence ID" value="NZ_RXNU01000014.1"/>
</dbReference>
<organism evidence="1 2">
    <name type="scientific">Shewanella canadensis</name>
    <dbReference type="NCBI Taxonomy" id="271096"/>
    <lineage>
        <taxon>Bacteria</taxon>
        <taxon>Pseudomonadati</taxon>
        <taxon>Pseudomonadota</taxon>
        <taxon>Gammaproteobacteria</taxon>
        <taxon>Alteromonadales</taxon>
        <taxon>Shewanellaceae</taxon>
        <taxon>Shewanella</taxon>
    </lineage>
</organism>